<feature type="domain" description="Cas12f1-like TNB" evidence="2">
    <location>
        <begin position="85"/>
        <end position="156"/>
    </location>
</feature>
<proteinExistence type="predicted"/>
<keyword evidence="1" id="KW-0238">DNA-binding</keyword>
<dbReference type="Pfam" id="PF07282">
    <property type="entry name" value="Cas12f1-like_TNB"/>
    <property type="match status" value="1"/>
</dbReference>
<evidence type="ECO:0000313" key="3">
    <source>
        <dbReference type="EMBL" id="PUA32237.1"/>
    </source>
</evidence>
<dbReference type="EMBL" id="NBVN01000004">
    <property type="protein sequence ID" value="PUA32237.1"/>
    <property type="molecule type" value="Genomic_DNA"/>
</dbReference>
<dbReference type="GO" id="GO:0003677">
    <property type="term" value="F:DNA binding"/>
    <property type="evidence" value="ECO:0007669"/>
    <property type="project" value="UniProtKB-KW"/>
</dbReference>
<evidence type="ECO:0000256" key="1">
    <source>
        <dbReference type="ARBA" id="ARBA00023125"/>
    </source>
</evidence>
<evidence type="ECO:0000313" key="4">
    <source>
        <dbReference type="Proteomes" id="UP000244093"/>
    </source>
</evidence>
<comment type="caution">
    <text evidence="3">The sequence shown here is derived from an EMBL/GenBank/DDBJ whole genome shotgun (WGS) entry which is preliminary data.</text>
</comment>
<organism evidence="3 4">
    <name type="scientific">Zestosphaera tikiterensis</name>
    <dbReference type="NCBI Taxonomy" id="1973259"/>
    <lineage>
        <taxon>Archaea</taxon>
        <taxon>Thermoproteota</taxon>
        <taxon>Thermoprotei</taxon>
        <taxon>Desulfurococcales</taxon>
        <taxon>Desulfurococcaceae</taxon>
        <taxon>Zestosphaera</taxon>
    </lineage>
</organism>
<evidence type="ECO:0000259" key="2">
    <source>
        <dbReference type="Pfam" id="PF07282"/>
    </source>
</evidence>
<reference evidence="3 4" key="1">
    <citation type="journal article" date="2018" name="Syst. Appl. Microbiol.">
        <title>A new symbiotic nanoarchaeote (Candidatus Nanoclepta minutus) and its host (Zestosphaera tikiterensis gen. nov., sp. nov.) from a New Zealand hot spring.</title>
        <authorList>
            <person name="St John E."/>
            <person name="Liu Y."/>
            <person name="Podar M."/>
            <person name="Stott M.B."/>
            <person name="Meneghin J."/>
            <person name="Chen Z."/>
            <person name="Lagutin K."/>
            <person name="Mitchell K."/>
            <person name="Reysenbach A.L."/>
        </authorList>
    </citation>
    <scope>NUCLEOTIDE SEQUENCE [LARGE SCALE GENOMIC DNA]</scope>
    <source>
        <strain evidence="3">NZ3</strain>
    </source>
</reference>
<protein>
    <recommendedName>
        <fullName evidence="2">Cas12f1-like TNB domain-containing protein</fullName>
    </recommendedName>
</protein>
<accession>A0A2R7Y4F0</accession>
<dbReference type="Proteomes" id="UP000244093">
    <property type="component" value="Unassembled WGS sequence"/>
</dbReference>
<sequence>MIQRRWSKTYGVVGNRMLEVALRKLREGRVKTDLKRKLAKTVVEIVKDGAVILEDLPKEFQDRVIEKNGVKGLDAHRLKQSSMRRVQKLIIEKLSEQCVPYVLVNPAHTSSVCPRCNSKLVPVTGNAQRNGWKPRIMKCPNCGFMHDRDVIGAVNIVRKYLLDMSPVPLGSKGVHDLHVEWSVTTVNHGEEAQPILARPTVT</sequence>
<dbReference type="NCBIfam" id="TIGR01766">
    <property type="entry name" value="IS200/IS605 family accessory protein TnpB-like domain"/>
    <property type="match status" value="1"/>
</dbReference>
<dbReference type="AlphaFoldDB" id="A0A2R7Y4F0"/>
<gene>
    <name evidence="3" type="ORF">B7O98_06100</name>
</gene>
<name>A0A2R7Y4F0_9CREN</name>
<dbReference type="InterPro" id="IPR010095">
    <property type="entry name" value="Cas12f1-like_TNB"/>
</dbReference>